<name>A0A2S8FC12_9BACT</name>
<dbReference type="Gene3D" id="3.40.50.300">
    <property type="entry name" value="P-loop containing nucleotide triphosphate hydrolases"/>
    <property type="match status" value="2"/>
</dbReference>
<evidence type="ECO:0000256" key="6">
    <source>
        <dbReference type="ARBA" id="ARBA00022741"/>
    </source>
</evidence>
<comment type="caution">
    <text evidence="11">The sequence shown here is derived from an EMBL/GenBank/DDBJ whole genome shotgun (WGS) entry which is preliminary data.</text>
</comment>
<dbReference type="CDD" id="cd03215">
    <property type="entry name" value="ABC_Carb_Monos_II"/>
    <property type="match status" value="1"/>
</dbReference>
<evidence type="ECO:0000256" key="3">
    <source>
        <dbReference type="ARBA" id="ARBA00022475"/>
    </source>
</evidence>
<dbReference type="PANTHER" id="PTHR43790:SF3">
    <property type="entry name" value="D-ALLOSE IMPORT ATP-BINDING PROTEIN ALSA-RELATED"/>
    <property type="match status" value="1"/>
</dbReference>
<evidence type="ECO:0000256" key="8">
    <source>
        <dbReference type="ARBA" id="ARBA00022967"/>
    </source>
</evidence>
<feature type="domain" description="ABC transporter" evidence="10">
    <location>
        <begin position="265"/>
        <end position="509"/>
    </location>
</feature>
<dbReference type="Pfam" id="PF00005">
    <property type="entry name" value="ABC_tran"/>
    <property type="match status" value="2"/>
</dbReference>
<dbReference type="GO" id="GO:0005886">
    <property type="term" value="C:plasma membrane"/>
    <property type="evidence" value="ECO:0007669"/>
    <property type="project" value="UniProtKB-SubCell"/>
</dbReference>
<dbReference type="AlphaFoldDB" id="A0A2S8FC12"/>
<dbReference type="PROSITE" id="PS00211">
    <property type="entry name" value="ABC_TRANSPORTER_1"/>
    <property type="match status" value="1"/>
</dbReference>
<evidence type="ECO:0000256" key="2">
    <source>
        <dbReference type="ARBA" id="ARBA00022448"/>
    </source>
</evidence>
<reference evidence="11 12" key="1">
    <citation type="submission" date="2018-02" db="EMBL/GenBank/DDBJ databases">
        <title>Comparative genomes isolates from brazilian mangrove.</title>
        <authorList>
            <person name="Araujo J.E."/>
            <person name="Taketani R.G."/>
            <person name="Silva M.C.P."/>
            <person name="Loureco M.V."/>
            <person name="Andreote F.D."/>
        </authorList>
    </citation>
    <scope>NUCLEOTIDE SEQUENCE [LARGE SCALE GENOMIC DNA]</scope>
    <source>
        <strain evidence="11 12">Hex-1 MGV</strain>
    </source>
</reference>
<dbReference type="OrthoDB" id="9771863at2"/>
<evidence type="ECO:0000256" key="9">
    <source>
        <dbReference type="ARBA" id="ARBA00023136"/>
    </source>
</evidence>
<dbReference type="GO" id="GO:0016887">
    <property type="term" value="F:ATP hydrolysis activity"/>
    <property type="evidence" value="ECO:0007669"/>
    <property type="project" value="InterPro"/>
</dbReference>
<evidence type="ECO:0000313" key="12">
    <source>
        <dbReference type="Proteomes" id="UP000238322"/>
    </source>
</evidence>
<keyword evidence="3" id="KW-1003">Cell membrane</keyword>
<dbReference type="FunFam" id="3.40.50.300:FF:000127">
    <property type="entry name" value="Ribose import ATP-binding protein RbsA"/>
    <property type="match status" value="1"/>
</dbReference>
<evidence type="ECO:0000256" key="1">
    <source>
        <dbReference type="ARBA" id="ARBA00004202"/>
    </source>
</evidence>
<dbReference type="SUPFAM" id="SSF52540">
    <property type="entry name" value="P-loop containing nucleoside triphosphate hydrolases"/>
    <property type="match status" value="2"/>
</dbReference>
<keyword evidence="7 11" id="KW-0067">ATP-binding</keyword>
<dbReference type="InterPro" id="IPR003439">
    <property type="entry name" value="ABC_transporter-like_ATP-bd"/>
</dbReference>
<dbReference type="InterPro" id="IPR003593">
    <property type="entry name" value="AAA+_ATPase"/>
</dbReference>
<keyword evidence="2" id="KW-0813">Transport</keyword>
<evidence type="ECO:0000256" key="5">
    <source>
        <dbReference type="ARBA" id="ARBA00022737"/>
    </source>
</evidence>
<dbReference type="InterPro" id="IPR017871">
    <property type="entry name" value="ABC_transporter-like_CS"/>
</dbReference>
<dbReference type="GO" id="GO:0005524">
    <property type="term" value="F:ATP binding"/>
    <property type="evidence" value="ECO:0007669"/>
    <property type="project" value="UniProtKB-KW"/>
</dbReference>
<evidence type="ECO:0000256" key="4">
    <source>
        <dbReference type="ARBA" id="ARBA00022597"/>
    </source>
</evidence>
<accession>A0A2S8FC12</accession>
<keyword evidence="9" id="KW-0472">Membrane</keyword>
<proteinExistence type="predicted"/>
<keyword evidence="8" id="KW-1278">Translocase</keyword>
<dbReference type="InterPro" id="IPR027417">
    <property type="entry name" value="P-loop_NTPase"/>
</dbReference>
<evidence type="ECO:0000259" key="10">
    <source>
        <dbReference type="PROSITE" id="PS50893"/>
    </source>
</evidence>
<feature type="domain" description="ABC transporter" evidence="10">
    <location>
        <begin position="9"/>
        <end position="245"/>
    </location>
</feature>
<protein>
    <submittedName>
        <fullName evidence="11">Sugar ABC transporter ATP-binding protein</fullName>
    </submittedName>
</protein>
<evidence type="ECO:0000256" key="7">
    <source>
        <dbReference type="ARBA" id="ARBA00022840"/>
    </source>
</evidence>
<dbReference type="RefSeq" id="WP_105332889.1">
    <property type="nucleotide sequence ID" value="NZ_PUHY01000015.1"/>
</dbReference>
<dbReference type="PANTHER" id="PTHR43790">
    <property type="entry name" value="CARBOHYDRATE TRANSPORT ATP-BINDING PROTEIN MG119-RELATED"/>
    <property type="match status" value="1"/>
</dbReference>
<dbReference type="PROSITE" id="PS50893">
    <property type="entry name" value="ABC_TRANSPORTER_2"/>
    <property type="match status" value="2"/>
</dbReference>
<dbReference type="SMART" id="SM00382">
    <property type="entry name" value="AAA"/>
    <property type="match status" value="2"/>
</dbReference>
<dbReference type="InterPro" id="IPR050107">
    <property type="entry name" value="ABC_carbohydrate_import_ATPase"/>
</dbReference>
<comment type="subcellular location">
    <subcellularLocation>
        <location evidence="1">Cell membrane</location>
        <topology evidence="1">Peripheral membrane protein</topology>
    </subcellularLocation>
</comment>
<gene>
    <name evidence="11" type="ORF">C5Y83_26980</name>
</gene>
<dbReference type="EMBL" id="PUHY01000015">
    <property type="protein sequence ID" value="PQO29695.1"/>
    <property type="molecule type" value="Genomic_DNA"/>
</dbReference>
<keyword evidence="5" id="KW-0677">Repeat</keyword>
<keyword evidence="4" id="KW-0762">Sugar transport</keyword>
<dbReference type="CDD" id="cd03216">
    <property type="entry name" value="ABC_Carb_Monos_I"/>
    <property type="match status" value="1"/>
</dbReference>
<evidence type="ECO:0000313" key="11">
    <source>
        <dbReference type="EMBL" id="PQO29695.1"/>
    </source>
</evidence>
<organism evidence="11 12">
    <name type="scientific">Blastopirellula marina</name>
    <dbReference type="NCBI Taxonomy" id="124"/>
    <lineage>
        <taxon>Bacteria</taxon>
        <taxon>Pseudomonadati</taxon>
        <taxon>Planctomycetota</taxon>
        <taxon>Planctomycetia</taxon>
        <taxon>Pirellulales</taxon>
        <taxon>Pirellulaceae</taxon>
        <taxon>Blastopirellula</taxon>
    </lineage>
</organism>
<dbReference type="Proteomes" id="UP000238322">
    <property type="component" value="Unassembled WGS sequence"/>
</dbReference>
<sequence length="516" mass="55985">MIAIDTPLLEVTGLTKRYGEQTVLRDCQLEVRAGEIHTLLGGNGAGKSTMVRIIAGLVNRTTGQMKLAGQSYEPKNKRDAEVAGVEIVQQEFNLIPTLTVAENLLLTRLPSTAGVINYHELHRHAQAALDRLELSGIATDAIVETLGVGQQQMIEIAAALDRKCRLLILDEPTAALSNAEAESLFQWLNKLRFQGVGIIYISHRLDEVSRLSDRVTVLRDGGYVGTYEAANLSTDQMVELMTGDVHLATHHNPPASSTHGEKAALKAIALQVSGLTGGIVQDVSFEVSRGEILGITGLVGAGRSELLRLIFGADIATSGDIRIGASDVPRRFRHPSEAVAAGVAMVTEDRKKNGLLLSQSIRMNSTLAALGKCFHRWGIIRSGAEVASTEQHRQSMEIRCESIEQHTSTLSGGNQQKVVIARWLATGADVFLLDEPTRGIDVPARRRIYRLVDTLAAEGKGVVMVSSDLEELLETCDRIAVMSNGKLVKTFARQEMSHDAIMQAAFSGYLDRRAET</sequence>
<keyword evidence="6" id="KW-0547">Nucleotide-binding</keyword>